<evidence type="ECO:0000256" key="1">
    <source>
        <dbReference type="ARBA" id="ARBA00006432"/>
    </source>
</evidence>
<evidence type="ECO:0000259" key="3">
    <source>
        <dbReference type="Pfam" id="PF13193"/>
    </source>
</evidence>
<gene>
    <name evidence="4" type="ORF">NBRC116591_37690</name>
</gene>
<keyword evidence="5" id="KW-1185">Reference proteome</keyword>
<name>A0ABQ0AE76_9GAMM</name>
<dbReference type="Pfam" id="PF00501">
    <property type="entry name" value="AMP-binding"/>
    <property type="match status" value="1"/>
</dbReference>
<evidence type="ECO:0000313" key="4">
    <source>
        <dbReference type="EMBL" id="GAA6169957.1"/>
    </source>
</evidence>
<comment type="caution">
    <text evidence="4">The sequence shown here is derived from an EMBL/GenBank/DDBJ whole genome shotgun (WGS) entry which is preliminary data.</text>
</comment>
<dbReference type="Pfam" id="PF13193">
    <property type="entry name" value="AMP-binding_C"/>
    <property type="match status" value="1"/>
</dbReference>
<evidence type="ECO:0000259" key="2">
    <source>
        <dbReference type="Pfam" id="PF00501"/>
    </source>
</evidence>
<dbReference type="PANTHER" id="PTHR43201:SF8">
    <property type="entry name" value="ACYL-COA SYNTHETASE FAMILY MEMBER 3"/>
    <property type="match status" value="1"/>
</dbReference>
<dbReference type="SUPFAM" id="SSF56801">
    <property type="entry name" value="Acetyl-CoA synthetase-like"/>
    <property type="match status" value="1"/>
</dbReference>
<evidence type="ECO:0000313" key="5">
    <source>
        <dbReference type="Proteomes" id="UP001465153"/>
    </source>
</evidence>
<dbReference type="CDD" id="cd04433">
    <property type="entry name" value="AFD_class_I"/>
    <property type="match status" value="1"/>
</dbReference>
<organism evidence="4 5">
    <name type="scientific">Sessilibacter corallicola</name>
    <dbReference type="NCBI Taxonomy" id="2904075"/>
    <lineage>
        <taxon>Bacteria</taxon>
        <taxon>Pseudomonadati</taxon>
        <taxon>Pseudomonadota</taxon>
        <taxon>Gammaproteobacteria</taxon>
        <taxon>Cellvibrionales</taxon>
        <taxon>Cellvibrionaceae</taxon>
        <taxon>Sessilibacter</taxon>
    </lineage>
</organism>
<accession>A0ABQ0AE76</accession>
<dbReference type="PANTHER" id="PTHR43201">
    <property type="entry name" value="ACYL-COA SYNTHETASE"/>
    <property type="match status" value="1"/>
</dbReference>
<protein>
    <submittedName>
        <fullName evidence="4">Class I adenylate-forming enzyme family protein</fullName>
    </submittedName>
</protein>
<dbReference type="Gene3D" id="3.40.50.12780">
    <property type="entry name" value="N-terminal domain of ligase-like"/>
    <property type="match status" value="1"/>
</dbReference>
<proteinExistence type="inferred from homology"/>
<feature type="domain" description="AMP-dependent synthetase/ligase" evidence="2">
    <location>
        <begin position="16"/>
        <end position="350"/>
    </location>
</feature>
<dbReference type="EMBL" id="BAABWN010000017">
    <property type="protein sequence ID" value="GAA6169957.1"/>
    <property type="molecule type" value="Genomic_DNA"/>
</dbReference>
<dbReference type="RefSeq" id="WP_233088411.1">
    <property type="nucleotide sequence ID" value="NZ_BAABWN010000017.1"/>
</dbReference>
<dbReference type="Gene3D" id="3.30.300.30">
    <property type="match status" value="1"/>
</dbReference>
<comment type="similarity">
    <text evidence="1">Belongs to the ATP-dependent AMP-binding enzyme family.</text>
</comment>
<dbReference type="InterPro" id="IPR025110">
    <property type="entry name" value="AMP-bd_C"/>
</dbReference>
<dbReference type="InterPro" id="IPR000873">
    <property type="entry name" value="AMP-dep_synth/lig_dom"/>
</dbReference>
<sequence length="482" mass="52399">MTIQAFLDAVSNVKNVVLADAKSEVTGEEFVQQVIRGSEEITNSGLKAGTSCLVRLSNNVASVVLLFSVLRAGGVVFVGNPHDPIAKTTGIIKKFGIGAFYGDKPSVLAIRANLDSDCDVAKLFGGKILGAYDDANSRPLSSQDERMNRVNIAVFSSGSTGDPKAILHNTDSIFANAKKHADEVGLKPTDVVAGFLPIYYSYGLVANLMGSLAAGAKFVFLGNSSGLSQEWAREQEISVLSLTPWFAMQLDIDVPSLRVMTFGGDAMFSHIAKELQKRFPKCELYSTYGLTEAGPRVATWRFDGKTIPDSEIVPLGKPLEGVELLLEEPQSDSHYGELLVKTDTRMLGYYYGIEAGFTMPDWPENIVRTEDLFREVGGDLFFVSRAKEMIVQNGEKIFPSSVESVLRRINGVVDANVCGVHCETRGQIAKAFIKANIEIDVTDVRRALLDKLPQSAIPSEYVFVDEIPRTATGKKSSAAVYQ</sequence>
<reference evidence="4 5" key="1">
    <citation type="submission" date="2024-04" db="EMBL/GenBank/DDBJ databases">
        <title>Draft genome sequence of Sessilibacter corallicola NBRC 116591.</title>
        <authorList>
            <person name="Miyakawa T."/>
            <person name="Kusuya Y."/>
            <person name="Miura T."/>
        </authorList>
    </citation>
    <scope>NUCLEOTIDE SEQUENCE [LARGE SCALE GENOMIC DNA]</scope>
    <source>
        <strain evidence="4 5">KU-00831-HH</strain>
    </source>
</reference>
<dbReference type="Proteomes" id="UP001465153">
    <property type="component" value="Unassembled WGS sequence"/>
</dbReference>
<dbReference type="InterPro" id="IPR045851">
    <property type="entry name" value="AMP-bd_C_sf"/>
</dbReference>
<dbReference type="InterPro" id="IPR042099">
    <property type="entry name" value="ANL_N_sf"/>
</dbReference>
<feature type="domain" description="AMP-binding enzyme C-terminal" evidence="3">
    <location>
        <begin position="402"/>
        <end position="474"/>
    </location>
</feature>